<accession>A0A7J8N448</accession>
<keyword evidence="13" id="KW-1185">Reference proteome</keyword>
<feature type="compositionally biased region" description="Polar residues" evidence="10">
    <location>
        <begin position="439"/>
        <end position="450"/>
    </location>
</feature>
<reference evidence="12 13" key="1">
    <citation type="journal article" date="2019" name="Genome Biol. Evol.">
        <title>Insights into the evolution of the New World diploid cottons (Gossypium, subgenus Houzingenia) based on genome sequencing.</title>
        <authorList>
            <person name="Grover C.E."/>
            <person name="Arick M.A. 2nd"/>
            <person name="Thrash A."/>
            <person name="Conover J.L."/>
            <person name="Sanders W.S."/>
            <person name="Peterson D.G."/>
            <person name="Frelichowski J.E."/>
            <person name="Scheffler J.A."/>
            <person name="Scheffler B.E."/>
            <person name="Wendel J.F."/>
        </authorList>
    </citation>
    <scope>NUCLEOTIDE SEQUENCE [LARGE SCALE GENOMIC DNA]</scope>
    <source>
        <strain evidence="12">157</strain>
        <tissue evidence="12">Leaf</tissue>
    </source>
</reference>
<dbReference type="Proteomes" id="UP000593572">
    <property type="component" value="Unassembled WGS sequence"/>
</dbReference>
<keyword evidence="8" id="KW-0539">Nucleus</keyword>
<dbReference type="InterPro" id="IPR044810">
    <property type="entry name" value="WRKY_plant"/>
</dbReference>
<evidence type="ECO:0000256" key="2">
    <source>
        <dbReference type="ARBA" id="ARBA00022723"/>
    </source>
</evidence>
<dbReference type="FunFam" id="2.20.25.80:FF:000006">
    <property type="entry name" value="WRKY transcription factor"/>
    <property type="match status" value="1"/>
</dbReference>
<feature type="domain" description="WRKY" evidence="11">
    <location>
        <begin position="243"/>
        <end position="307"/>
    </location>
</feature>
<evidence type="ECO:0000313" key="13">
    <source>
        <dbReference type="Proteomes" id="UP000593572"/>
    </source>
</evidence>
<sequence>MDNNVILFTDPQESVTADDDDQGEGRGPSIAERRAATCGFKAEMICTPTFKSPLGPTSPRLPYFTISPGISPTALLDSPIMLPNAQASPTTGTFHNHDDIVVNHIKGDRDRSLVSSLTCKTQNMDSRPSLSSVEDQVSSAFNLVQNAEVDPQPLAHLDRPLDLKIPSSLSKEATSRSFAADSVADVGILNNIVNDNANLGFHPSELGSGQTSRQKESLNGQDVCTRLLEGDQKVTNTAMGTTRTSETSEDGYNWRKYGQKQVKGSEYPRSYYKCTHPNCQVKKKVERSLDGQITEIIYKGAHNHSKPQPCRRPSLGSTLSSEEMSESVEGNGTSVKVEGGLIWRNSQAGSKEIKLGSDWRADGLERTSSSIVTDLSDPLSTAQGKSVGMFESAETPEFSSTLASHNDENDDRATQGSISLCGDAANDDESESKRRKTESCMTEMNVASSASREPRVVVQIESDVDILDDGYRWRKYGQKVVKGNPNPRSYYKCTSPGCPVRKHVERASHNLKYVLTTYDGKHNHEVPAARNSSHVNSSGCNLPPTMPNTQAALSLSRNTHPLKPETPIQDFAPPFDRKPEFKSEYVRPGFLGDFSNEMKLGEAALASVYQMKFPSIQKAIPYGSFGLNPNCIASHSSSSIASTVPNFPISLPLNLPTPANLSLAGFDINNVGKSTGPIHSFLPGQQLKENGVRFHGIKQELKDDNLYDPSLPIVDHASASSSSVYQYAIGKFPS</sequence>
<evidence type="ECO:0000256" key="3">
    <source>
        <dbReference type="ARBA" id="ARBA00022737"/>
    </source>
</evidence>
<evidence type="ECO:0000256" key="4">
    <source>
        <dbReference type="ARBA" id="ARBA00022833"/>
    </source>
</evidence>
<name>A0A7J8N448_9ROSI</name>
<evidence type="ECO:0000256" key="5">
    <source>
        <dbReference type="ARBA" id="ARBA00023015"/>
    </source>
</evidence>
<comment type="caution">
    <text evidence="12">The sequence shown here is derived from an EMBL/GenBank/DDBJ whole genome shotgun (WGS) entry which is preliminary data.</text>
</comment>
<evidence type="ECO:0000313" key="12">
    <source>
        <dbReference type="EMBL" id="MBA0571673.1"/>
    </source>
</evidence>
<keyword evidence="4" id="KW-0862">Zinc</keyword>
<comment type="subcellular location">
    <subcellularLocation>
        <location evidence="1">Nucleus</location>
    </subcellularLocation>
</comment>
<dbReference type="GO" id="GO:0005634">
    <property type="term" value="C:nucleus"/>
    <property type="evidence" value="ECO:0007669"/>
    <property type="project" value="UniProtKB-SubCell"/>
</dbReference>
<dbReference type="EMBL" id="JABEZX010000012">
    <property type="protein sequence ID" value="MBA0571673.1"/>
    <property type="molecule type" value="Genomic_DNA"/>
</dbReference>
<organism evidence="12 13">
    <name type="scientific">Gossypium lobatum</name>
    <dbReference type="NCBI Taxonomy" id="34289"/>
    <lineage>
        <taxon>Eukaryota</taxon>
        <taxon>Viridiplantae</taxon>
        <taxon>Streptophyta</taxon>
        <taxon>Embryophyta</taxon>
        <taxon>Tracheophyta</taxon>
        <taxon>Spermatophyta</taxon>
        <taxon>Magnoliopsida</taxon>
        <taxon>eudicotyledons</taxon>
        <taxon>Gunneridae</taxon>
        <taxon>Pentapetalae</taxon>
        <taxon>rosids</taxon>
        <taxon>malvids</taxon>
        <taxon>Malvales</taxon>
        <taxon>Malvaceae</taxon>
        <taxon>Malvoideae</taxon>
        <taxon>Gossypium</taxon>
    </lineage>
</organism>
<dbReference type="SMART" id="SM00774">
    <property type="entry name" value="WRKY"/>
    <property type="match status" value="2"/>
</dbReference>
<evidence type="ECO:0000259" key="11">
    <source>
        <dbReference type="PROSITE" id="PS50811"/>
    </source>
</evidence>
<dbReference type="SUPFAM" id="SSF118290">
    <property type="entry name" value="WRKY DNA-binding domain"/>
    <property type="match status" value="2"/>
</dbReference>
<dbReference type="Pfam" id="PF03106">
    <property type="entry name" value="WRKY"/>
    <property type="match status" value="2"/>
</dbReference>
<dbReference type="GO" id="GO:0046872">
    <property type="term" value="F:metal ion binding"/>
    <property type="evidence" value="ECO:0007669"/>
    <property type="project" value="UniProtKB-KW"/>
</dbReference>
<dbReference type="FunFam" id="2.20.25.80:FF:000003">
    <property type="entry name" value="WRKY transcription factor 57"/>
    <property type="match status" value="1"/>
</dbReference>
<dbReference type="PANTHER" id="PTHR31221:SF126">
    <property type="entry name" value="WRKY DOMAIN-CONTAINING PROTEIN"/>
    <property type="match status" value="1"/>
</dbReference>
<comment type="similarity">
    <text evidence="9">Belongs to the WRKY group I family.</text>
</comment>
<dbReference type="GO" id="GO:0043565">
    <property type="term" value="F:sequence-specific DNA binding"/>
    <property type="evidence" value="ECO:0007669"/>
    <property type="project" value="InterPro"/>
</dbReference>
<evidence type="ECO:0000256" key="1">
    <source>
        <dbReference type="ARBA" id="ARBA00004123"/>
    </source>
</evidence>
<keyword evidence="3" id="KW-0677">Repeat</keyword>
<feature type="region of interest" description="Disordered" evidence="10">
    <location>
        <begin position="300"/>
        <end position="333"/>
    </location>
</feature>
<dbReference type="InterPro" id="IPR003657">
    <property type="entry name" value="WRKY_dom"/>
</dbReference>
<dbReference type="InterPro" id="IPR036576">
    <property type="entry name" value="WRKY_dom_sf"/>
</dbReference>
<dbReference type="AlphaFoldDB" id="A0A7J8N448"/>
<feature type="domain" description="WRKY" evidence="11">
    <location>
        <begin position="462"/>
        <end position="527"/>
    </location>
</feature>
<feature type="region of interest" description="Disordered" evidence="10">
    <location>
        <begin position="392"/>
        <end position="450"/>
    </location>
</feature>
<dbReference type="Gene3D" id="2.20.25.80">
    <property type="entry name" value="WRKY domain"/>
    <property type="match status" value="2"/>
</dbReference>
<keyword evidence="6" id="KW-0238">DNA-binding</keyword>
<dbReference type="PROSITE" id="PS50811">
    <property type="entry name" value="WRKY"/>
    <property type="match status" value="2"/>
</dbReference>
<protein>
    <recommendedName>
        <fullName evidence="11">WRKY domain-containing protein</fullName>
    </recommendedName>
</protein>
<dbReference type="GO" id="GO:0003700">
    <property type="term" value="F:DNA-binding transcription factor activity"/>
    <property type="evidence" value="ECO:0007669"/>
    <property type="project" value="InterPro"/>
</dbReference>
<evidence type="ECO:0000256" key="8">
    <source>
        <dbReference type="ARBA" id="ARBA00023242"/>
    </source>
</evidence>
<evidence type="ECO:0000256" key="9">
    <source>
        <dbReference type="ARBA" id="ARBA00061157"/>
    </source>
</evidence>
<keyword evidence="7" id="KW-0804">Transcription</keyword>
<evidence type="ECO:0000256" key="10">
    <source>
        <dbReference type="SAM" id="MobiDB-lite"/>
    </source>
</evidence>
<evidence type="ECO:0000256" key="7">
    <source>
        <dbReference type="ARBA" id="ARBA00023163"/>
    </source>
</evidence>
<keyword evidence="2" id="KW-0479">Metal-binding</keyword>
<dbReference type="PANTHER" id="PTHR31221">
    <property type="entry name" value="WRKY TRANSCRIPTION FACTOR PROTEIN 1-RELATED"/>
    <property type="match status" value="1"/>
</dbReference>
<gene>
    <name evidence="12" type="ORF">Golob_002052</name>
</gene>
<feature type="compositionally biased region" description="Polar residues" evidence="10">
    <location>
        <begin position="315"/>
        <end position="333"/>
    </location>
</feature>
<proteinExistence type="inferred from homology"/>
<feature type="region of interest" description="Disordered" evidence="10">
    <location>
        <begin position="1"/>
        <end position="28"/>
    </location>
</feature>
<evidence type="ECO:0000256" key="6">
    <source>
        <dbReference type="ARBA" id="ARBA00023125"/>
    </source>
</evidence>
<keyword evidence="5" id="KW-0805">Transcription regulation</keyword>